<accession>A0ACB8GNY1</accession>
<sequence length="693" mass="72754">MLYKTLGSSYTFLGLHLAPLLLTILPPQPLVSAFVTVYYQEGQRPLSTSTGTGTADAAAASYTGSAAYNPLMLQAPPPPGPSAMPNAFTIALQSTVPPGASIPQTGGFFGFSIEMSVVNQVLGTNGSIIQVPFLNLMSNIQSRAGRIYIRVGGNTQETAVLVDRTSDGRILEKDLSNVTNPTSTPPLIYTKELLYMLHNISSLVNVRWYLGVPFNDSANFRLGIAEQGQAILGDFLVGLQAGNEPDLYGDHGHRPPTYGPYDYFGEFGVLVNAMNNDGNIPNRGLLIGPSVSTGKWTPEQIWDTGFVDAYSSSLAYLSVEHYPTDNCYAQYGTGTPRDAQSLFPTYLTHTSAQTILAPYLNSTTYAQSKSKRMLMFETNTASCGGFAGISDAFGAALWGVDYALQMAHSNFSGALFHVGGQNVYYNPFTPPPTNQSTFRKWTIGPIYYAALVTAEALGPSNTTQILDLQANNNNVYTPAYAIYEGGTLKRVVVVNFASDLSGGSDLEVSLSLVLGGGGGGGTVQVKYLRADSVAQKGNFTWGGQTFGATFASDGRLEGVESIQSVSCSTSDSQSQSQSGVCTIKVPAPSIALIFLTPDAQTEGKGGVPRAPAGTFATSLVTRTRNTATVDPGVLATSNGHTGMDRVVGSTSEGRVSGALGRAGVGVGGVGGVVALGMGVLGGVVLGLYTKIMD</sequence>
<organism evidence="1 2">
    <name type="scientific">Psilocybe cubensis</name>
    <name type="common">Psychedelic mushroom</name>
    <name type="synonym">Stropharia cubensis</name>
    <dbReference type="NCBI Taxonomy" id="181762"/>
    <lineage>
        <taxon>Eukaryota</taxon>
        <taxon>Fungi</taxon>
        <taxon>Dikarya</taxon>
        <taxon>Basidiomycota</taxon>
        <taxon>Agaricomycotina</taxon>
        <taxon>Agaricomycetes</taxon>
        <taxon>Agaricomycetidae</taxon>
        <taxon>Agaricales</taxon>
        <taxon>Agaricineae</taxon>
        <taxon>Strophariaceae</taxon>
        <taxon>Psilocybe</taxon>
    </lineage>
</organism>
<reference evidence="1" key="1">
    <citation type="submission" date="2021-10" db="EMBL/GenBank/DDBJ databases">
        <title>Psilocybe cubensis genome.</title>
        <authorList>
            <person name="Mckernan K.J."/>
            <person name="Crawford S."/>
            <person name="Trippe A."/>
            <person name="Kane L.T."/>
            <person name="Mclaughlin S."/>
        </authorList>
    </citation>
    <scope>NUCLEOTIDE SEQUENCE</scope>
    <source>
        <strain evidence="1">MGC-MH-2018</strain>
    </source>
</reference>
<dbReference type="EMBL" id="JAFIQS020000010">
    <property type="protein sequence ID" value="KAH9476921.1"/>
    <property type="molecule type" value="Genomic_DNA"/>
</dbReference>
<keyword evidence="2" id="KW-1185">Reference proteome</keyword>
<dbReference type="Proteomes" id="UP000664032">
    <property type="component" value="Unassembled WGS sequence"/>
</dbReference>
<protein>
    <submittedName>
        <fullName evidence="1">Beta-glucuronidase</fullName>
    </submittedName>
</protein>
<proteinExistence type="predicted"/>
<name>A0ACB8GNY1_PSICU</name>
<evidence type="ECO:0000313" key="1">
    <source>
        <dbReference type="EMBL" id="KAH9476921.1"/>
    </source>
</evidence>
<comment type="caution">
    <text evidence="1">The sequence shown here is derived from an EMBL/GenBank/DDBJ whole genome shotgun (WGS) entry which is preliminary data.</text>
</comment>
<gene>
    <name evidence="1" type="ORF">JR316_0010837</name>
</gene>
<evidence type="ECO:0000313" key="2">
    <source>
        <dbReference type="Proteomes" id="UP000664032"/>
    </source>
</evidence>